<evidence type="ECO:0000256" key="1">
    <source>
        <dbReference type="ARBA" id="ARBA00022723"/>
    </source>
</evidence>
<evidence type="ECO:0000313" key="6">
    <source>
        <dbReference type="EMBL" id="KAF5956358.1"/>
    </source>
</evidence>
<dbReference type="Pfam" id="PF00641">
    <property type="entry name" value="Zn_ribbon_RanBP"/>
    <property type="match status" value="1"/>
</dbReference>
<keyword evidence="2 4" id="KW-0863">Zinc-finger</keyword>
<dbReference type="AlphaFoldDB" id="A0A7J7HWQ7"/>
<dbReference type="GO" id="GO:0005737">
    <property type="term" value="C:cytoplasm"/>
    <property type="evidence" value="ECO:0007669"/>
    <property type="project" value="TreeGrafter"/>
</dbReference>
<proteinExistence type="predicted"/>
<reference evidence="6 7" key="2">
    <citation type="submission" date="2020-07" db="EMBL/GenBank/DDBJ databases">
        <title>Genome assembly of wild tea tree DASZ reveals pedigree and selection history of tea varieties.</title>
        <authorList>
            <person name="Zhang W."/>
        </authorList>
    </citation>
    <scope>NUCLEOTIDE SEQUENCE [LARGE SCALE GENOMIC DNA]</scope>
    <source>
        <strain evidence="7">cv. G240</strain>
        <tissue evidence="6">Leaf</tissue>
    </source>
</reference>
<dbReference type="PROSITE" id="PS50199">
    <property type="entry name" value="ZF_RANBP2_2"/>
    <property type="match status" value="2"/>
</dbReference>
<dbReference type="SUPFAM" id="SSF90209">
    <property type="entry name" value="Ran binding protein zinc finger-like"/>
    <property type="match status" value="2"/>
</dbReference>
<reference evidence="7" key="1">
    <citation type="journal article" date="2020" name="Nat. Commun.">
        <title>Genome assembly of wild tea tree DASZ reveals pedigree and selection history of tea varieties.</title>
        <authorList>
            <person name="Zhang W."/>
            <person name="Zhang Y."/>
            <person name="Qiu H."/>
            <person name="Guo Y."/>
            <person name="Wan H."/>
            <person name="Zhang X."/>
            <person name="Scossa F."/>
            <person name="Alseekh S."/>
            <person name="Zhang Q."/>
            <person name="Wang P."/>
            <person name="Xu L."/>
            <person name="Schmidt M.H."/>
            <person name="Jia X."/>
            <person name="Li D."/>
            <person name="Zhu A."/>
            <person name="Guo F."/>
            <person name="Chen W."/>
            <person name="Ni D."/>
            <person name="Usadel B."/>
            <person name="Fernie A.R."/>
            <person name="Wen W."/>
        </authorList>
    </citation>
    <scope>NUCLEOTIDE SEQUENCE [LARGE SCALE GENOMIC DNA]</scope>
    <source>
        <strain evidence="7">cv. G240</strain>
    </source>
</reference>
<dbReference type="GO" id="GO:0008270">
    <property type="term" value="F:zinc ion binding"/>
    <property type="evidence" value="ECO:0007669"/>
    <property type="project" value="UniProtKB-KW"/>
</dbReference>
<organism evidence="6 7">
    <name type="scientific">Camellia sinensis</name>
    <name type="common">Tea plant</name>
    <name type="synonym">Thea sinensis</name>
    <dbReference type="NCBI Taxonomy" id="4442"/>
    <lineage>
        <taxon>Eukaryota</taxon>
        <taxon>Viridiplantae</taxon>
        <taxon>Streptophyta</taxon>
        <taxon>Embryophyta</taxon>
        <taxon>Tracheophyta</taxon>
        <taxon>Spermatophyta</taxon>
        <taxon>Magnoliopsida</taxon>
        <taxon>eudicotyledons</taxon>
        <taxon>Gunneridae</taxon>
        <taxon>Pentapetalae</taxon>
        <taxon>asterids</taxon>
        <taxon>Ericales</taxon>
        <taxon>Theaceae</taxon>
        <taxon>Camellia</taxon>
    </lineage>
</organism>
<name>A0A7J7HWQ7_CAMSI</name>
<dbReference type="PANTHER" id="PTHR23111">
    <property type="entry name" value="ZINC FINGER PROTEIN"/>
    <property type="match status" value="1"/>
</dbReference>
<evidence type="ECO:0000313" key="7">
    <source>
        <dbReference type="Proteomes" id="UP000593564"/>
    </source>
</evidence>
<dbReference type="Gene3D" id="4.10.1060.10">
    <property type="entry name" value="Zinc finger, RanBP2-type"/>
    <property type="match status" value="1"/>
</dbReference>
<keyword evidence="1" id="KW-0479">Metal-binding</keyword>
<dbReference type="SMART" id="SM00547">
    <property type="entry name" value="ZnF_RBZ"/>
    <property type="match status" value="2"/>
</dbReference>
<dbReference type="PANTHER" id="PTHR23111:SF75">
    <property type="entry name" value="OS06G0141200 PROTEIN"/>
    <property type="match status" value="1"/>
</dbReference>
<evidence type="ECO:0000259" key="5">
    <source>
        <dbReference type="PROSITE" id="PS50199"/>
    </source>
</evidence>
<evidence type="ECO:0000256" key="2">
    <source>
        <dbReference type="ARBA" id="ARBA00022771"/>
    </source>
</evidence>
<dbReference type="EMBL" id="JACBKZ010000002">
    <property type="protein sequence ID" value="KAF5956358.1"/>
    <property type="molecule type" value="Genomic_DNA"/>
</dbReference>
<sequence>MNREGDWICGSSSCRHRNHTQWDSCQRCGYPKFGGGSEVLNRTEILAGDWYCNVITCGAHNFASRTSCYRCGASKPNYTEYVQSVINASGCEYSGSGLPGWKYGDWICPSPAGFLIAARSSQTDLNLLIYSDKLLVPMLQSEVLLRISSYSSSKLTVSAVCALGVTQQLQVVIKERKNETFVCKIIHESLGVPIMGIYGSLVGQVDKLILNVLNI</sequence>
<gene>
    <name evidence="6" type="ORF">HYC85_003583</name>
</gene>
<dbReference type="InterPro" id="IPR036443">
    <property type="entry name" value="Znf_RanBP2_sf"/>
</dbReference>
<evidence type="ECO:0000256" key="4">
    <source>
        <dbReference type="PROSITE-ProRule" id="PRU00322"/>
    </source>
</evidence>
<accession>A0A7J7HWQ7</accession>
<evidence type="ECO:0000256" key="3">
    <source>
        <dbReference type="ARBA" id="ARBA00022833"/>
    </source>
</evidence>
<feature type="domain" description="RanBP2-type" evidence="5">
    <location>
        <begin position="46"/>
        <end position="77"/>
    </location>
</feature>
<comment type="caution">
    <text evidence="6">The sequence shown here is derived from an EMBL/GenBank/DDBJ whole genome shotgun (WGS) entry which is preliminary data.</text>
</comment>
<feature type="domain" description="RanBP2-type" evidence="5">
    <location>
        <begin position="3"/>
        <end position="34"/>
    </location>
</feature>
<dbReference type="Proteomes" id="UP000593564">
    <property type="component" value="Unassembled WGS sequence"/>
</dbReference>
<dbReference type="PROSITE" id="PS01358">
    <property type="entry name" value="ZF_RANBP2_1"/>
    <property type="match status" value="2"/>
</dbReference>
<keyword evidence="7" id="KW-1185">Reference proteome</keyword>
<protein>
    <recommendedName>
        <fullName evidence="5">RanBP2-type domain-containing protein</fullName>
    </recommendedName>
</protein>
<keyword evidence="3" id="KW-0862">Zinc</keyword>
<dbReference type="GO" id="GO:0003729">
    <property type="term" value="F:mRNA binding"/>
    <property type="evidence" value="ECO:0007669"/>
    <property type="project" value="TreeGrafter"/>
</dbReference>
<dbReference type="InterPro" id="IPR001876">
    <property type="entry name" value="Znf_RanBP2"/>
</dbReference>